<keyword evidence="3" id="KW-1185">Reference proteome</keyword>
<feature type="compositionally biased region" description="Basic and acidic residues" evidence="1">
    <location>
        <begin position="43"/>
        <end position="54"/>
    </location>
</feature>
<name>A0A7H1N206_9PROT</name>
<feature type="compositionally biased region" description="Low complexity" evidence="1">
    <location>
        <begin position="61"/>
        <end position="84"/>
    </location>
</feature>
<evidence type="ECO:0000313" key="2">
    <source>
        <dbReference type="EMBL" id="QNT69742.1"/>
    </source>
</evidence>
<dbReference type="AlphaFoldDB" id="A0A7H1N206"/>
<feature type="region of interest" description="Disordered" evidence="1">
    <location>
        <begin position="105"/>
        <end position="128"/>
    </location>
</feature>
<dbReference type="EMBL" id="CP053923">
    <property type="protein sequence ID" value="QNT69742.1"/>
    <property type="molecule type" value="Genomic_DNA"/>
</dbReference>
<proteinExistence type="predicted"/>
<evidence type="ECO:0008006" key="4">
    <source>
        <dbReference type="Google" id="ProtNLM"/>
    </source>
</evidence>
<accession>A0A7H1N206</accession>
<dbReference type="Proteomes" id="UP000516369">
    <property type="component" value="Chromosome"/>
</dbReference>
<evidence type="ECO:0000313" key="3">
    <source>
        <dbReference type="Proteomes" id="UP000516369"/>
    </source>
</evidence>
<sequence>MTAGRFHRWRLPLLLAGVCVLLAGILAWQLNAPAPQLGRSHTATKDDGEERDGSQGDDAADSAAADISQPDAAAGESNEAADTAGADDEDAFRLPPIETFSAIIERPLLNRSRRPTPTQAEEAAGLSTSEGKSPLLLSGVMIAGKRRVALLQTRASPRTIRAEEGETIEGWKVVSIRPQAVTVASGATREDLALPDRIIAPGALVQTPPRQPVRPGGDPNRTANAPPPRPAPGQPTEQMPGDVDMESQ</sequence>
<feature type="region of interest" description="Disordered" evidence="1">
    <location>
        <begin position="200"/>
        <end position="248"/>
    </location>
</feature>
<dbReference type="RefSeq" id="WP_190260258.1">
    <property type="nucleotide sequence ID" value="NZ_CP053923.1"/>
</dbReference>
<dbReference type="KEGG" id="dvn:HQ394_10960"/>
<organism evidence="2 3">
    <name type="scientific">Defluviicoccus vanus</name>
    <dbReference type="NCBI Taxonomy" id="111831"/>
    <lineage>
        <taxon>Bacteria</taxon>
        <taxon>Pseudomonadati</taxon>
        <taxon>Pseudomonadota</taxon>
        <taxon>Alphaproteobacteria</taxon>
        <taxon>Rhodospirillales</taxon>
        <taxon>Rhodospirillaceae</taxon>
        <taxon>Defluviicoccus</taxon>
    </lineage>
</organism>
<reference evidence="2 3" key="1">
    <citation type="submission" date="2020-05" db="EMBL/GenBank/DDBJ databases">
        <title>Complete closed genome sequence of Defluviicoccus vanus.</title>
        <authorList>
            <person name="Bessarab I."/>
            <person name="Arumugam K."/>
            <person name="Maszenan A.M."/>
            <person name="Seviour R.J."/>
            <person name="Williams R.B."/>
        </authorList>
    </citation>
    <scope>NUCLEOTIDE SEQUENCE [LARGE SCALE GENOMIC DNA]</scope>
    <source>
        <strain evidence="2 3">Ben 114</strain>
    </source>
</reference>
<evidence type="ECO:0000256" key="1">
    <source>
        <dbReference type="SAM" id="MobiDB-lite"/>
    </source>
</evidence>
<gene>
    <name evidence="2" type="ORF">HQ394_10960</name>
</gene>
<feature type="region of interest" description="Disordered" evidence="1">
    <location>
        <begin position="36"/>
        <end position="91"/>
    </location>
</feature>
<protein>
    <recommendedName>
        <fullName evidence="4">Type II secretion system protein GspC N-terminal domain-containing protein</fullName>
    </recommendedName>
</protein>